<dbReference type="Proteomes" id="UP000199702">
    <property type="component" value="Unassembled WGS sequence"/>
</dbReference>
<dbReference type="Gene3D" id="3.10.620.30">
    <property type="match status" value="1"/>
</dbReference>
<dbReference type="AlphaFoldDB" id="A0A1H6SHN6"/>
<evidence type="ECO:0000313" key="3">
    <source>
        <dbReference type="EMBL" id="SEI65394.1"/>
    </source>
</evidence>
<dbReference type="Pfam" id="PF12969">
    <property type="entry name" value="DUF3857"/>
    <property type="match status" value="1"/>
</dbReference>
<feature type="domain" description="Transglutaminase-like" evidence="1">
    <location>
        <begin position="317"/>
        <end position="390"/>
    </location>
</feature>
<protein>
    <submittedName>
        <fullName evidence="3">Transglutaminase-like superfamily protein</fullName>
    </submittedName>
</protein>
<dbReference type="InterPro" id="IPR038765">
    <property type="entry name" value="Papain-like_cys_pep_sf"/>
</dbReference>
<dbReference type="Gene3D" id="2.60.120.1130">
    <property type="match status" value="1"/>
</dbReference>
<dbReference type="SUPFAM" id="SSF54001">
    <property type="entry name" value="Cysteine proteinases"/>
    <property type="match status" value="1"/>
</dbReference>
<gene>
    <name evidence="3" type="ORF">SAMN05660918_1296</name>
</gene>
<reference evidence="4" key="1">
    <citation type="submission" date="2016-10" db="EMBL/GenBank/DDBJ databases">
        <authorList>
            <person name="Varghese N."/>
            <person name="Submissions S."/>
        </authorList>
    </citation>
    <scope>NUCLEOTIDE SEQUENCE [LARGE SCALE GENOMIC DNA]</scope>
    <source>
        <strain evidence="4">DSM 17934</strain>
    </source>
</reference>
<accession>A0A1H6SHN6</accession>
<proteinExistence type="predicted"/>
<keyword evidence="4" id="KW-1185">Reference proteome</keyword>
<evidence type="ECO:0000259" key="1">
    <source>
        <dbReference type="Pfam" id="PF01841"/>
    </source>
</evidence>
<dbReference type="InterPro" id="IPR024618">
    <property type="entry name" value="DUF3857"/>
</dbReference>
<sequence length="666" mass="76924">MKKLILALLFPILSLAQDYELGKVTIQELSQKQHPTDTSAVAAILFNKGKTYFDFVENSHFVLVTEVEVKIKIYKKEGLNWANKEIAYYVGGEADENVIVNKAITYNLVNGKIEKTKLNSDGEFKENVNKFWVSKKITMPNVKEGSIIEYKYTIKSPYFSNLQDWKFQQTIPVDYSVYETIIPEYYNYNFYNRGSLVLNTKKETKNRTVEISNKELVRKGRVTSYEKSVDRISLIENVTIIDAKNVPALIEEDYANNIENYLSSIQYQLASTHYPNELVKVFSKTWEDVAKNINENNSFGEELKKDNYFENDYATLVNGKDLTNEDKINKIYDFVKNHYKWNEMTGIYTDVGVNKAYKDKVGNVAEINFTLIAMLRKAGLNANPIVLTTRSQAINLFPTTTAFNYVICGVEIGDKVMFLDATDKLLKPDVLPTRALNYIGRLVRQNSTSLEIDLSPKLHAKSSVMIFASIDNQTIKGNIKETLTENRAYNFRTKNSSISEDTYLENIEKNMTGFEITEYKIENKTNEKEPLKEDYYFTATNEIEVINDKLFFKPLMFFAIDENPFKQDKRDYPIDFKYPMHDSYTITYNLPQGYVVESMPEKINITTEDNLASFSFLTGNMGNKVQIVSNFYINSALISSEYYDSLKGFFNHVYLKMNEKIVLKKQ</sequence>
<dbReference type="OrthoDB" id="98874at2"/>
<evidence type="ECO:0000313" key="4">
    <source>
        <dbReference type="Proteomes" id="UP000199702"/>
    </source>
</evidence>
<organism evidence="3 4">
    <name type="scientific">Flavobacterium terrigena</name>
    <dbReference type="NCBI Taxonomy" id="402734"/>
    <lineage>
        <taxon>Bacteria</taxon>
        <taxon>Pseudomonadati</taxon>
        <taxon>Bacteroidota</taxon>
        <taxon>Flavobacteriia</taxon>
        <taxon>Flavobacteriales</taxon>
        <taxon>Flavobacteriaceae</taxon>
        <taxon>Flavobacterium</taxon>
    </lineage>
</organism>
<dbReference type="Pfam" id="PF01841">
    <property type="entry name" value="Transglut_core"/>
    <property type="match status" value="1"/>
</dbReference>
<dbReference type="InterPro" id="IPR002931">
    <property type="entry name" value="Transglutaminase-like"/>
</dbReference>
<feature type="domain" description="DUF3857" evidence="2">
    <location>
        <begin position="65"/>
        <end position="210"/>
    </location>
</feature>
<name>A0A1H6SHN6_9FLAO</name>
<dbReference type="RefSeq" id="WP_091309969.1">
    <property type="nucleotide sequence ID" value="NZ_CBCSJU010000002.1"/>
</dbReference>
<evidence type="ECO:0000259" key="2">
    <source>
        <dbReference type="Pfam" id="PF12969"/>
    </source>
</evidence>
<dbReference type="STRING" id="402734.SAMN05660918_1296"/>
<dbReference type="EMBL" id="FNYA01000002">
    <property type="protein sequence ID" value="SEI65394.1"/>
    <property type="molecule type" value="Genomic_DNA"/>
</dbReference>
<dbReference type="Gene3D" id="2.60.40.3140">
    <property type="match status" value="1"/>
</dbReference>